<feature type="compositionally biased region" description="Polar residues" evidence="1">
    <location>
        <begin position="149"/>
        <end position="162"/>
    </location>
</feature>
<evidence type="ECO:0000313" key="2">
    <source>
        <dbReference type="EMBL" id="TGZ50723.1"/>
    </source>
</evidence>
<protein>
    <submittedName>
        <fullName evidence="2">Uncharacterized protein</fullName>
    </submittedName>
</protein>
<gene>
    <name evidence="2" type="ORF">DBV15_12051</name>
</gene>
<proteinExistence type="predicted"/>
<evidence type="ECO:0000256" key="1">
    <source>
        <dbReference type="SAM" id="MobiDB-lite"/>
    </source>
</evidence>
<accession>A0A4S2KM04</accession>
<feature type="compositionally biased region" description="Polar residues" evidence="1">
    <location>
        <begin position="1"/>
        <end position="12"/>
    </location>
</feature>
<sequence>MRRSDALQQLQMKQIERDGTPKRKTKITKKTLQKLGKKKNGQNELKKYLKNRKYLYTKNNNNEDTDLSNLSSSEFSTSYSTHSMSDTDPEVEASKNQASGTGKYTSNNNHYMSPITKEKSRKIKQQSRKIYSSSDSKQEDSDKNEVACTRQSSQLAGTSEELQQPEDRNETRGNQNQSLRASPNRPKRAENVNGNTPKRTTSIRRRTLYRLKNRAEPSDSDEEYADVYNNRLQSETRESVDNEGRELYDIEGDEIYIGYGRTIQLAFWEYMKHRGHWKFLRELLEILWTKETLVN</sequence>
<dbReference type="AlphaFoldDB" id="A0A4S2KM04"/>
<feature type="compositionally biased region" description="Basic and acidic residues" evidence="1">
    <location>
        <begin position="136"/>
        <end position="145"/>
    </location>
</feature>
<dbReference type="EMBL" id="QBLH01001893">
    <property type="protein sequence ID" value="TGZ50723.1"/>
    <property type="molecule type" value="Genomic_DNA"/>
</dbReference>
<keyword evidence="3" id="KW-1185">Reference proteome</keyword>
<dbReference type="Proteomes" id="UP000310200">
    <property type="component" value="Unassembled WGS sequence"/>
</dbReference>
<comment type="caution">
    <text evidence="2">The sequence shown here is derived from an EMBL/GenBank/DDBJ whole genome shotgun (WGS) entry which is preliminary data.</text>
</comment>
<feature type="compositionally biased region" description="Basic residues" evidence="1">
    <location>
        <begin position="22"/>
        <end position="40"/>
    </location>
</feature>
<feature type="compositionally biased region" description="Polar residues" evidence="1">
    <location>
        <begin position="172"/>
        <end position="181"/>
    </location>
</feature>
<reference evidence="2 3" key="1">
    <citation type="journal article" date="2019" name="Philos. Trans. R. Soc. Lond., B, Biol. Sci.">
        <title>Ant behaviour and brain gene expression of defending hosts depend on the ecological success of the intruding social parasite.</title>
        <authorList>
            <person name="Kaur R."/>
            <person name="Stoldt M."/>
            <person name="Jongepier E."/>
            <person name="Feldmeyer B."/>
            <person name="Menzel F."/>
            <person name="Bornberg-Bauer E."/>
            <person name="Foitzik S."/>
        </authorList>
    </citation>
    <scope>NUCLEOTIDE SEQUENCE [LARGE SCALE GENOMIC DNA]</scope>
    <source>
        <tissue evidence="2">Whole body</tissue>
    </source>
</reference>
<name>A0A4S2KM04_9HYME</name>
<feature type="compositionally biased region" description="Low complexity" evidence="1">
    <location>
        <begin position="56"/>
        <end position="86"/>
    </location>
</feature>
<organism evidence="2 3">
    <name type="scientific">Temnothorax longispinosus</name>
    <dbReference type="NCBI Taxonomy" id="300112"/>
    <lineage>
        <taxon>Eukaryota</taxon>
        <taxon>Metazoa</taxon>
        <taxon>Ecdysozoa</taxon>
        <taxon>Arthropoda</taxon>
        <taxon>Hexapoda</taxon>
        <taxon>Insecta</taxon>
        <taxon>Pterygota</taxon>
        <taxon>Neoptera</taxon>
        <taxon>Endopterygota</taxon>
        <taxon>Hymenoptera</taxon>
        <taxon>Apocrita</taxon>
        <taxon>Aculeata</taxon>
        <taxon>Formicoidea</taxon>
        <taxon>Formicidae</taxon>
        <taxon>Myrmicinae</taxon>
        <taxon>Temnothorax</taxon>
    </lineage>
</organism>
<evidence type="ECO:0000313" key="3">
    <source>
        <dbReference type="Proteomes" id="UP000310200"/>
    </source>
</evidence>
<feature type="region of interest" description="Disordered" evidence="1">
    <location>
        <begin position="1"/>
        <end position="204"/>
    </location>
</feature>
<feature type="compositionally biased region" description="Polar residues" evidence="1">
    <location>
        <begin position="94"/>
        <end position="111"/>
    </location>
</feature>